<protein>
    <submittedName>
        <fullName evidence="3">PE-PPE domain-containing protein</fullName>
    </submittedName>
</protein>
<comment type="caution">
    <text evidence="3">The sequence shown here is derived from an EMBL/GenBank/DDBJ whole genome shotgun (WGS) entry which is preliminary data.</text>
</comment>
<keyword evidence="4" id="KW-1185">Reference proteome</keyword>
<accession>A0ABT8UGT0</accession>
<gene>
    <name evidence="3" type="ORF">Q2100_06495</name>
</gene>
<feature type="compositionally biased region" description="Basic and acidic residues" evidence="1">
    <location>
        <begin position="455"/>
        <end position="467"/>
    </location>
</feature>
<dbReference type="EMBL" id="JAUMSQ010000027">
    <property type="protein sequence ID" value="MDO3635384.1"/>
    <property type="molecule type" value="Genomic_DNA"/>
</dbReference>
<reference evidence="3" key="1">
    <citation type="submission" date="2023-07" db="EMBL/GenBank/DDBJ databases">
        <title>Mycolicibacterium sp. nov., a novel bacterial species.</title>
        <authorList>
            <person name="Cao Y."/>
        </authorList>
    </citation>
    <scope>NUCLEOTIDE SEQUENCE</scope>
    <source>
        <strain evidence="3">KC 300</strain>
    </source>
</reference>
<feature type="region of interest" description="Disordered" evidence="1">
    <location>
        <begin position="405"/>
        <end position="425"/>
    </location>
</feature>
<dbReference type="InterPro" id="IPR013228">
    <property type="entry name" value="PE-PPE_C"/>
</dbReference>
<evidence type="ECO:0000313" key="4">
    <source>
        <dbReference type="Proteomes" id="UP001168823"/>
    </source>
</evidence>
<name>A0ABT8UGT0_9MYCO</name>
<evidence type="ECO:0000313" key="3">
    <source>
        <dbReference type="EMBL" id="MDO3635384.1"/>
    </source>
</evidence>
<feature type="compositionally biased region" description="Basic and acidic residues" evidence="1">
    <location>
        <begin position="475"/>
        <end position="497"/>
    </location>
</feature>
<feature type="domain" description="PE-PPE" evidence="2">
    <location>
        <begin position="98"/>
        <end position="333"/>
    </location>
</feature>
<evidence type="ECO:0000256" key="1">
    <source>
        <dbReference type="SAM" id="MobiDB-lite"/>
    </source>
</evidence>
<dbReference type="Proteomes" id="UP001168823">
    <property type="component" value="Unassembled WGS sequence"/>
</dbReference>
<feature type="compositionally biased region" description="Polar residues" evidence="1">
    <location>
        <begin position="413"/>
        <end position="425"/>
    </location>
</feature>
<dbReference type="RefSeq" id="WP_302913324.1">
    <property type="nucleotide sequence ID" value="NZ_JAUMSQ010000027.1"/>
</dbReference>
<dbReference type="Gene3D" id="3.40.50.1820">
    <property type="entry name" value="alpha/beta hydrolase"/>
    <property type="match status" value="1"/>
</dbReference>
<sequence length="543" mass="57986">MRTKLRSLGLAGGAVAAAVTFGLASPLPSMVQLLATTALIMGGTEHPLVQSNHDGVSNDPLTADEQWVRDYLDAMQDNYLEPTEGDRDDVSNEPYRLVAVYTPEEFFPVVGSKTFDDSVTEGADNLDGCMTTGCDSHVVTGPADPGVNDDWVIVGYSQSARIASMEKQRLIDEYRDEWLAGEETEDISFLLLSNPNRPNGGVLMRFHGLSIPFLGVTMDGATPTDSCEGDTCHLPTVDVAQQYDALGGDFPLYPLNLLATLNSLAAYLMLHGDMPYAGMDEVDEDQGQFGDTHYYMVGADILPLLMPLEQLGVPRALLKVIDAPLRVLIETAYRRDISPGEPVPAQLVPVINPVSLLANLLASIPVGIDDGIEEITGERPLGTQPAGIYGVGGEDEDLEGAPVGFIPLGKPDPTTSTEVESAETGSLTAGTEIAGDEPPTSQAVVPAAAAVPETPKAEVPKAAEEPQSRGNLHTFFRERDNTDGEQENPKPRSERRPGSHLRNFVKRLTGQRPERSNTGTAPESGDAETADPSNSPDNKDAAA</sequence>
<dbReference type="Pfam" id="PF08237">
    <property type="entry name" value="PE-PPE"/>
    <property type="match status" value="1"/>
</dbReference>
<organism evidence="3 4">
    <name type="scientific">Mycolicibacterium arseniciresistens</name>
    <dbReference type="NCBI Taxonomy" id="3062257"/>
    <lineage>
        <taxon>Bacteria</taxon>
        <taxon>Bacillati</taxon>
        <taxon>Actinomycetota</taxon>
        <taxon>Actinomycetes</taxon>
        <taxon>Mycobacteriales</taxon>
        <taxon>Mycobacteriaceae</taxon>
        <taxon>Mycolicibacterium</taxon>
    </lineage>
</organism>
<evidence type="ECO:0000259" key="2">
    <source>
        <dbReference type="Pfam" id="PF08237"/>
    </source>
</evidence>
<proteinExistence type="predicted"/>
<dbReference type="InterPro" id="IPR029058">
    <property type="entry name" value="AB_hydrolase_fold"/>
</dbReference>
<feature type="region of interest" description="Disordered" evidence="1">
    <location>
        <begin position="452"/>
        <end position="543"/>
    </location>
</feature>